<keyword evidence="2" id="KW-0813">Transport</keyword>
<dbReference type="EMBL" id="AEWT01000031">
    <property type="protein sequence ID" value="EGC68160.1"/>
    <property type="molecule type" value="Genomic_DNA"/>
</dbReference>
<evidence type="ECO:0000313" key="9">
    <source>
        <dbReference type="Proteomes" id="UP000004835"/>
    </source>
</evidence>
<keyword evidence="5 7" id="KW-1133">Transmembrane helix</keyword>
<evidence type="ECO:0000256" key="2">
    <source>
        <dbReference type="ARBA" id="ARBA00022448"/>
    </source>
</evidence>
<dbReference type="AlphaFoldDB" id="F0EPD5"/>
<feature type="transmembrane region" description="Helical" evidence="7">
    <location>
        <begin position="455"/>
        <end position="474"/>
    </location>
</feature>
<dbReference type="GO" id="GO:0022857">
    <property type="term" value="F:transmembrane transporter activity"/>
    <property type="evidence" value="ECO:0007669"/>
    <property type="project" value="InterPro"/>
</dbReference>
<name>F0EPD5_ENTCA</name>
<comment type="subcellular location">
    <subcellularLocation>
        <location evidence="1">Cell membrane</location>
        <topology evidence="1">Multi-pass membrane protein</topology>
    </subcellularLocation>
</comment>
<dbReference type="InterPro" id="IPR050367">
    <property type="entry name" value="APC_superfamily"/>
</dbReference>
<dbReference type="PIRSF" id="PIRSF006060">
    <property type="entry name" value="AA_transporter"/>
    <property type="match status" value="1"/>
</dbReference>
<evidence type="ECO:0000256" key="7">
    <source>
        <dbReference type="SAM" id="Phobius"/>
    </source>
</evidence>
<dbReference type="Pfam" id="PF13520">
    <property type="entry name" value="AA_permease_2"/>
    <property type="match status" value="1"/>
</dbReference>
<dbReference type="HOGENOM" id="CLU_020854_0_1_9"/>
<accession>F0EPD5</accession>
<keyword evidence="4 7" id="KW-0812">Transmembrane</keyword>
<dbReference type="PANTHER" id="PTHR42770">
    <property type="entry name" value="AMINO ACID TRANSPORTER-RELATED"/>
    <property type="match status" value="1"/>
</dbReference>
<sequence length="517" mass="57459">MKKCIRNLIVIKRLWKEIFFSLNFKKRSILTSQKNHFKKEKAMNEKQLRWYNIALMAFVSVWGLGNVVNNYAQQGLTVVVSWLLIMALYFVPYALSVGQLGSTFKESSGGVSSWIKETSTKRLAFFAAWTYWVVHVPYLAQKPQGILVSLSWLFKGNGTFVSTMGSMEVSLICLAIFLFFLWIASKGLTTLKMIGNIAGTAMFVMSILFILLAVTAPAMTGAEIATPNMSSVSTYIPKFDFTYLTTISMLVFAVGGCEKISPYVNNTKNPAKEFPKGMIFLAGMVALCALLGSIAMGMLFDANHIPEDLMVNGAYEAFQRLGNFYGIGNFFVILYSIANALAQISALAFSIDAPLKILLSDADSEFVPNGLAKLNKKGTPVNGYIMTGILVSILIIIPALGIGNMTELYRWLLNLNSVVMPLRYLWVFLAFMLVNKHANRFTSDYKFVKNTKVGFGIGLWCFLFTAFACILGMVPKLDYAADPQAWFFQLALNIITPIAFLLIGLILPIIAKRVNKK</sequence>
<feature type="transmembrane region" description="Helical" evidence="7">
    <location>
        <begin position="48"/>
        <end position="65"/>
    </location>
</feature>
<dbReference type="InterPro" id="IPR002293">
    <property type="entry name" value="AA/rel_permease1"/>
</dbReference>
<keyword evidence="3" id="KW-1003">Cell membrane</keyword>
<proteinExistence type="predicted"/>
<protein>
    <submittedName>
        <fullName evidence="8">Amino acid permease</fullName>
    </submittedName>
</protein>
<feature type="transmembrane region" description="Helical" evidence="7">
    <location>
        <begin position="196"/>
        <end position="219"/>
    </location>
</feature>
<evidence type="ECO:0000313" key="8">
    <source>
        <dbReference type="EMBL" id="EGC68160.1"/>
    </source>
</evidence>
<feature type="transmembrane region" description="Helical" evidence="7">
    <location>
        <begin position="239"/>
        <end position="257"/>
    </location>
</feature>
<feature type="transmembrane region" description="Helical" evidence="7">
    <location>
        <begin position="324"/>
        <end position="349"/>
    </location>
</feature>
<feature type="transmembrane region" description="Helical" evidence="7">
    <location>
        <begin position="71"/>
        <end position="95"/>
    </location>
</feature>
<evidence type="ECO:0000256" key="5">
    <source>
        <dbReference type="ARBA" id="ARBA00022989"/>
    </source>
</evidence>
<evidence type="ECO:0000256" key="3">
    <source>
        <dbReference type="ARBA" id="ARBA00022475"/>
    </source>
</evidence>
<reference evidence="8 9" key="1">
    <citation type="submission" date="2011-01" db="EMBL/GenBank/DDBJ databases">
        <authorList>
            <person name="Muzny D."/>
            <person name="Qin X."/>
            <person name="Deng J."/>
            <person name="Jiang H."/>
            <person name="Liu Y."/>
            <person name="Qu J."/>
            <person name="Song X.-Z."/>
            <person name="Zhang L."/>
            <person name="Thornton R."/>
            <person name="Coyle M."/>
            <person name="Francisco L."/>
            <person name="Jackson L."/>
            <person name="Javaid M."/>
            <person name="Korchina V."/>
            <person name="Kovar C."/>
            <person name="Mata R."/>
            <person name="Mathew T."/>
            <person name="Ngo R."/>
            <person name="Nguyen L."/>
            <person name="Nguyen N."/>
            <person name="Okwuonu G."/>
            <person name="Ongeri F."/>
            <person name="Pham C."/>
            <person name="Simmons D."/>
            <person name="Wilczek-Boney K."/>
            <person name="Hale W."/>
            <person name="Jakkamsetti A."/>
            <person name="Pham P."/>
            <person name="Ruth R."/>
            <person name="San Lucas F."/>
            <person name="Warren J."/>
            <person name="Zhang J."/>
            <person name="Zhao Z."/>
            <person name="Zhou C."/>
            <person name="Zhu D."/>
            <person name="Lee S."/>
            <person name="Bess C."/>
            <person name="Blankenburg K."/>
            <person name="Forbes L."/>
            <person name="Fu Q."/>
            <person name="Gubbala S."/>
            <person name="Hirani K."/>
            <person name="Jayaseelan J.C."/>
            <person name="Lara F."/>
            <person name="Munidasa M."/>
            <person name="Palculict T."/>
            <person name="Patil S."/>
            <person name="Pu L.-L."/>
            <person name="Saada N."/>
            <person name="Tang L."/>
            <person name="Weissenberger G."/>
            <person name="Zhu Y."/>
            <person name="Hemphill L."/>
            <person name="Shang Y."/>
            <person name="Youmans B."/>
            <person name="Ayvaz T."/>
            <person name="Ross M."/>
            <person name="Santibanez J."/>
            <person name="Aqrawi P."/>
            <person name="Gross S."/>
            <person name="Joshi V."/>
            <person name="Fowler G."/>
            <person name="Nazareth L."/>
            <person name="Reid J."/>
            <person name="Worley K."/>
            <person name="Petrosino J."/>
            <person name="Highlander S."/>
            <person name="Gibbs R."/>
        </authorList>
    </citation>
    <scope>NUCLEOTIDE SEQUENCE [LARGE SCALE GENOMIC DNA]</scope>
    <source>
        <strain evidence="8 9">ATCC 12755</strain>
    </source>
</reference>
<feature type="transmembrane region" description="Helical" evidence="7">
    <location>
        <begin position="411"/>
        <end position="434"/>
    </location>
</feature>
<feature type="transmembrane region" description="Helical" evidence="7">
    <location>
        <begin position="383"/>
        <end position="405"/>
    </location>
</feature>
<dbReference type="Proteomes" id="UP000004835">
    <property type="component" value="Unassembled WGS sequence"/>
</dbReference>
<feature type="transmembrane region" description="Helical" evidence="7">
    <location>
        <begin position="123"/>
        <end position="140"/>
    </location>
</feature>
<evidence type="ECO:0000256" key="6">
    <source>
        <dbReference type="ARBA" id="ARBA00023136"/>
    </source>
</evidence>
<organism evidence="8 9">
    <name type="scientific">Enterococcus casseliflavus ATCC 12755</name>
    <dbReference type="NCBI Taxonomy" id="888066"/>
    <lineage>
        <taxon>Bacteria</taxon>
        <taxon>Bacillati</taxon>
        <taxon>Bacillota</taxon>
        <taxon>Bacilli</taxon>
        <taxon>Lactobacillales</taxon>
        <taxon>Enterococcaceae</taxon>
        <taxon>Enterococcus</taxon>
    </lineage>
</organism>
<keyword evidence="6 7" id="KW-0472">Membrane</keyword>
<comment type="caution">
    <text evidence="8">The sequence shown here is derived from an EMBL/GenBank/DDBJ whole genome shotgun (WGS) entry which is preliminary data.</text>
</comment>
<dbReference type="PANTHER" id="PTHR42770:SF15">
    <property type="entry name" value="GLUTAMATE_GAMMA-AMINOBUTYRATE ANTIPORTER-RELATED"/>
    <property type="match status" value="1"/>
</dbReference>
<dbReference type="GO" id="GO:0005886">
    <property type="term" value="C:plasma membrane"/>
    <property type="evidence" value="ECO:0007669"/>
    <property type="project" value="UniProtKB-SubCell"/>
</dbReference>
<feature type="transmembrane region" description="Helical" evidence="7">
    <location>
        <begin position="486"/>
        <end position="511"/>
    </location>
</feature>
<dbReference type="Gene3D" id="1.20.1740.10">
    <property type="entry name" value="Amino acid/polyamine transporter I"/>
    <property type="match status" value="1"/>
</dbReference>
<evidence type="ECO:0000256" key="1">
    <source>
        <dbReference type="ARBA" id="ARBA00004651"/>
    </source>
</evidence>
<feature type="transmembrane region" description="Helical" evidence="7">
    <location>
        <begin position="160"/>
        <end position="184"/>
    </location>
</feature>
<feature type="transmembrane region" description="Helical" evidence="7">
    <location>
        <begin position="278"/>
        <end position="300"/>
    </location>
</feature>
<evidence type="ECO:0000256" key="4">
    <source>
        <dbReference type="ARBA" id="ARBA00022692"/>
    </source>
</evidence>
<gene>
    <name evidence="8" type="ORF">HMPREF9087_3277</name>
</gene>